<dbReference type="Gene3D" id="1.10.287.90">
    <property type="match status" value="1"/>
</dbReference>
<dbReference type="CDD" id="cd04212">
    <property type="entry name" value="CuRO_UO_II"/>
    <property type="match status" value="1"/>
</dbReference>
<dbReference type="SUPFAM" id="SSF81464">
    <property type="entry name" value="Cytochrome c oxidase subunit II-like, transmembrane region"/>
    <property type="match status" value="1"/>
</dbReference>
<evidence type="ECO:0000256" key="9">
    <source>
        <dbReference type="ARBA" id="ARBA00022989"/>
    </source>
</evidence>
<dbReference type="GO" id="GO:0005507">
    <property type="term" value="F:copper ion binding"/>
    <property type="evidence" value="ECO:0007669"/>
    <property type="project" value="InterPro"/>
</dbReference>
<dbReference type="RefSeq" id="WP_182964963.1">
    <property type="nucleotide sequence ID" value="NZ_BAABGC010000009.1"/>
</dbReference>
<feature type="transmembrane region" description="Helical" evidence="15">
    <location>
        <begin position="84"/>
        <end position="105"/>
    </location>
</feature>
<dbReference type="AlphaFoldDB" id="A0A7W4P948"/>
<evidence type="ECO:0000259" key="17">
    <source>
        <dbReference type="PROSITE" id="PS50999"/>
    </source>
</evidence>
<evidence type="ECO:0000256" key="13">
    <source>
        <dbReference type="ARBA" id="ARBA00023288"/>
    </source>
</evidence>
<gene>
    <name evidence="18" type="primary">cyoA</name>
    <name evidence="18" type="ORF">HLH29_05575</name>
</gene>
<evidence type="ECO:0000256" key="15">
    <source>
        <dbReference type="SAM" id="Phobius"/>
    </source>
</evidence>
<organism evidence="18 19">
    <name type="scientific">Gluconacetobacter tumulicola</name>
    <dbReference type="NCBI Taxonomy" id="1017177"/>
    <lineage>
        <taxon>Bacteria</taxon>
        <taxon>Pseudomonadati</taxon>
        <taxon>Pseudomonadota</taxon>
        <taxon>Alphaproteobacteria</taxon>
        <taxon>Acetobacterales</taxon>
        <taxon>Acetobacteraceae</taxon>
        <taxon>Gluconacetobacter</taxon>
    </lineage>
</organism>
<evidence type="ECO:0000256" key="8">
    <source>
        <dbReference type="ARBA" id="ARBA00022982"/>
    </source>
</evidence>
<evidence type="ECO:0000256" key="7">
    <source>
        <dbReference type="ARBA" id="ARBA00022729"/>
    </source>
</evidence>
<evidence type="ECO:0000256" key="10">
    <source>
        <dbReference type="ARBA" id="ARBA00023002"/>
    </source>
</evidence>
<evidence type="ECO:0000256" key="3">
    <source>
        <dbReference type="ARBA" id="ARBA00022448"/>
    </source>
</evidence>
<dbReference type="Pfam" id="PF06481">
    <property type="entry name" value="COX_ARM"/>
    <property type="match status" value="1"/>
</dbReference>
<dbReference type="InterPro" id="IPR002429">
    <property type="entry name" value="CcO_II-like_C"/>
</dbReference>
<keyword evidence="8 14" id="KW-0249">Electron transport</keyword>
<dbReference type="PANTHER" id="PTHR22888">
    <property type="entry name" value="CYTOCHROME C OXIDASE, SUBUNIT II"/>
    <property type="match status" value="1"/>
</dbReference>
<dbReference type="PIRSF" id="PIRSF000292">
    <property type="entry name" value="Ubi_od_II"/>
    <property type="match status" value="1"/>
</dbReference>
<dbReference type="Proteomes" id="UP000525623">
    <property type="component" value="Unassembled WGS sequence"/>
</dbReference>
<dbReference type="InterPro" id="IPR008972">
    <property type="entry name" value="Cupredoxin"/>
</dbReference>
<evidence type="ECO:0000256" key="4">
    <source>
        <dbReference type="ARBA" id="ARBA00022475"/>
    </source>
</evidence>
<dbReference type="GO" id="GO:0042773">
    <property type="term" value="P:ATP synthesis coupled electron transport"/>
    <property type="evidence" value="ECO:0007669"/>
    <property type="project" value="TreeGrafter"/>
</dbReference>
<keyword evidence="12" id="KW-0564">Palmitate</keyword>
<evidence type="ECO:0000313" key="18">
    <source>
        <dbReference type="EMBL" id="MBB2178650.1"/>
    </source>
</evidence>
<keyword evidence="4 14" id="KW-1003">Cell membrane</keyword>
<dbReference type="InterPro" id="IPR034227">
    <property type="entry name" value="CuRO_UO_II"/>
</dbReference>
<comment type="similarity">
    <text evidence="2 14">Belongs to the cytochrome c oxidase subunit 2 family.</text>
</comment>
<keyword evidence="10 14" id="KW-0560">Oxidoreductase</keyword>
<evidence type="ECO:0000256" key="11">
    <source>
        <dbReference type="ARBA" id="ARBA00023136"/>
    </source>
</evidence>
<dbReference type="EMBL" id="JABEQL010000005">
    <property type="protein sequence ID" value="MBB2178650.1"/>
    <property type="molecule type" value="Genomic_DNA"/>
</dbReference>
<dbReference type="SUPFAM" id="SSF49503">
    <property type="entry name" value="Cupredoxins"/>
    <property type="match status" value="1"/>
</dbReference>
<evidence type="ECO:0000256" key="5">
    <source>
        <dbReference type="ARBA" id="ARBA00022660"/>
    </source>
</evidence>
<feature type="domain" description="Cytochrome oxidase subunit II copper A binding" evidence="16">
    <location>
        <begin position="121"/>
        <end position="233"/>
    </location>
</feature>
<dbReference type="PROSITE" id="PS50857">
    <property type="entry name" value="COX2_CUA"/>
    <property type="match status" value="1"/>
</dbReference>
<keyword evidence="11 14" id="KW-0472">Membrane</keyword>
<keyword evidence="5 14" id="KW-0679">Respiratory chain</keyword>
<dbReference type="InterPro" id="IPR011759">
    <property type="entry name" value="Cyt_c_oxidase_su2_TM_dom"/>
</dbReference>
<evidence type="ECO:0000256" key="1">
    <source>
        <dbReference type="ARBA" id="ARBA00004651"/>
    </source>
</evidence>
<evidence type="ECO:0000256" key="14">
    <source>
        <dbReference type="PIRNR" id="PIRNR000292"/>
    </source>
</evidence>
<keyword evidence="3 14" id="KW-0813">Transport</keyword>
<keyword evidence="13" id="KW-0449">Lipoprotein</keyword>
<dbReference type="InterPro" id="IPR006333">
    <property type="entry name" value="Cyt_o_ubiquinol_oxidase_su2"/>
</dbReference>
<keyword evidence="9 15" id="KW-1133">Transmembrane helix</keyword>
<dbReference type="PROSITE" id="PS51257">
    <property type="entry name" value="PROKAR_LIPOPROTEIN"/>
    <property type="match status" value="1"/>
</dbReference>
<feature type="transmembrane region" description="Helical" evidence="15">
    <location>
        <begin position="39"/>
        <end position="64"/>
    </location>
</feature>
<dbReference type="PANTHER" id="PTHR22888:SF18">
    <property type="entry name" value="CYTOCHROME BO(3) UBIQUINOL OXIDASE SUBUNIT 2"/>
    <property type="match status" value="1"/>
</dbReference>
<dbReference type="GO" id="GO:0016682">
    <property type="term" value="F:oxidoreductase activity, acting on diphenols and related substances as donors, oxygen as acceptor"/>
    <property type="evidence" value="ECO:0007669"/>
    <property type="project" value="InterPro"/>
</dbReference>
<dbReference type="PROSITE" id="PS50999">
    <property type="entry name" value="COX2_TM"/>
    <property type="match status" value="1"/>
</dbReference>
<proteinExistence type="inferred from homology"/>
<accession>A0A7W4P948</accession>
<evidence type="ECO:0000313" key="19">
    <source>
        <dbReference type="Proteomes" id="UP000525623"/>
    </source>
</evidence>
<dbReference type="GO" id="GO:0005886">
    <property type="term" value="C:plasma membrane"/>
    <property type="evidence" value="ECO:0007669"/>
    <property type="project" value="UniProtKB-SubCell"/>
</dbReference>
<name>A0A7W4P948_9PROT</name>
<protein>
    <recommendedName>
        <fullName evidence="14">Ubiquinol oxidase subunit 2</fullName>
    </recommendedName>
</protein>
<keyword evidence="19" id="KW-1185">Reference proteome</keyword>
<comment type="caution">
    <text evidence="18">The sequence shown here is derived from an EMBL/GenBank/DDBJ whole genome shotgun (WGS) entry which is preliminary data.</text>
</comment>
<evidence type="ECO:0000259" key="16">
    <source>
        <dbReference type="PROSITE" id="PS50857"/>
    </source>
</evidence>
<evidence type="ECO:0000256" key="6">
    <source>
        <dbReference type="ARBA" id="ARBA00022692"/>
    </source>
</evidence>
<feature type="domain" description="Cytochrome oxidase subunit II transmembrane region profile" evidence="17">
    <location>
        <begin position="18"/>
        <end position="115"/>
    </location>
</feature>
<evidence type="ECO:0000256" key="2">
    <source>
        <dbReference type="ARBA" id="ARBA00007866"/>
    </source>
</evidence>
<dbReference type="InterPro" id="IPR045187">
    <property type="entry name" value="CcO_II"/>
</dbReference>
<comment type="subcellular location">
    <subcellularLocation>
        <location evidence="1">Cell membrane</location>
        <topology evidence="1">Multi-pass membrane protein</topology>
    </subcellularLocation>
</comment>
<dbReference type="Gene3D" id="2.60.40.420">
    <property type="entry name" value="Cupredoxins - blue copper proteins"/>
    <property type="match status" value="1"/>
</dbReference>
<dbReference type="GO" id="GO:0004129">
    <property type="term" value="F:cytochrome-c oxidase activity"/>
    <property type="evidence" value="ECO:0007669"/>
    <property type="project" value="UniProtKB-UniRule"/>
</dbReference>
<dbReference type="GO" id="GO:0009486">
    <property type="term" value="F:cytochrome bo3 ubiquinol oxidase activity"/>
    <property type="evidence" value="ECO:0007669"/>
    <property type="project" value="InterPro"/>
</dbReference>
<dbReference type="NCBIfam" id="TIGR01433">
    <property type="entry name" value="CyoA"/>
    <property type="match status" value="1"/>
</dbReference>
<dbReference type="InterPro" id="IPR010514">
    <property type="entry name" value="COX_ARM"/>
</dbReference>
<keyword evidence="7" id="KW-0732">Signal</keyword>
<keyword evidence="6 15" id="KW-0812">Transmembrane</keyword>
<reference evidence="18 19" key="1">
    <citation type="submission" date="2020-04" db="EMBL/GenBank/DDBJ databases">
        <title>Description of novel Gluconacetobacter.</title>
        <authorList>
            <person name="Sombolestani A."/>
        </authorList>
    </citation>
    <scope>NUCLEOTIDE SEQUENCE [LARGE SCALE GENOMIC DNA]</scope>
    <source>
        <strain evidence="18 19">LMG 27725</strain>
    </source>
</reference>
<dbReference type="InterPro" id="IPR036257">
    <property type="entry name" value="Cyt_c_oxidase_su2_TM_sf"/>
</dbReference>
<sequence>MSYRKVKYLLWAIGPILLSGCSDIELLNPKGSIGEQEKYLILLSMGIMLCVVIPVVSLSVFFAWHYRATNTKAHHDPTWHHSTAIEIVVWGIPIMVVSFLGWKIWHTTHELDPYKEISSATPAVEVDVVALNWKWLFIYPQYGVATINVLDIPVNRPINFRLTSDSNMNSFFIPQLGSQIYAMAGMETRLHLMGTETGTYLGRSTAFSGPGFSGMHFPAHVQTEEQFNEWIKAARASRDVLDDSAYLQLRKDSEDNPETIYGSVKPTLFQQVTAEYDCTKKNSLRHDGDLFHCTQPGSVVMENH</sequence>
<evidence type="ECO:0000256" key="12">
    <source>
        <dbReference type="ARBA" id="ARBA00023139"/>
    </source>
</evidence>